<name>A0AAE0S5I4_9BIVA</name>
<reference evidence="2" key="3">
    <citation type="submission" date="2023-05" db="EMBL/GenBank/DDBJ databases">
        <authorList>
            <person name="Smith C.H."/>
        </authorList>
    </citation>
    <scope>NUCLEOTIDE SEQUENCE</scope>
    <source>
        <strain evidence="2">CHS0354</strain>
        <tissue evidence="2">Mantle</tissue>
    </source>
</reference>
<evidence type="ECO:0000313" key="2">
    <source>
        <dbReference type="EMBL" id="KAK3585603.1"/>
    </source>
</evidence>
<evidence type="ECO:0000256" key="1">
    <source>
        <dbReference type="SAM" id="MobiDB-lite"/>
    </source>
</evidence>
<sequence>MVCSGKRVGRTACDNILKDQQNIFAVYSSIETTTKIMIIKELDAHKTDQMPRFSLVVMFSDTCTDPKTRTEVNSSTQKRTRNRRSTAFAPNWMTSGCSITQILRNNQTNAK</sequence>
<comment type="caution">
    <text evidence="2">The sequence shown here is derived from an EMBL/GenBank/DDBJ whole genome shotgun (WGS) entry which is preliminary data.</text>
</comment>
<proteinExistence type="predicted"/>
<gene>
    <name evidence="2" type="ORF">CHS0354_004506</name>
</gene>
<dbReference type="AlphaFoldDB" id="A0AAE0S5I4"/>
<keyword evidence="3" id="KW-1185">Reference proteome</keyword>
<dbReference type="EMBL" id="JAEAOA010000333">
    <property type="protein sequence ID" value="KAK3585603.1"/>
    <property type="molecule type" value="Genomic_DNA"/>
</dbReference>
<reference evidence="2" key="1">
    <citation type="journal article" date="2021" name="Genome Biol. Evol.">
        <title>A High-Quality Reference Genome for a Parasitic Bivalve with Doubly Uniparental Inheritance (Bivalvia: Unionida).</title>
        <authorList>
            <person name="Smith C.H."/>
        </authorList>
    </citation>
    <scope>NUCLEOTIDE SEQUENCE</scope>
    <source>
        <strain evidence="2">CHS0354</strain>
    </source>
</reference>
<organism evidence="2 3">
    <name type="scientific">Potamilus streckersoni</name>
    <dbReference type="NCBI Taxonomy" id="2493646"/>
    <lineage>
        <taxon>Eukaryota</taxon>
        <taxon>Metazoa</taxon>
        <taxon>Spiralia</taxon>
        <taxon>Lophotrochozoa</taxon>
        <taxon>Mollusca</taxon>
        <taxon>Bivalvia</taxon>
        <taxon>Autobranchia</taxon>
        <taxon>Heteroconchia</taxon>
        <taxon>Palaeoheterodonta</taxon>
        <taxon>Unionida</taxon>
        <taxon>Unionoidea</taxon>
        <taxon>Unionidae</taxon>
        <taxon>Ambleminae</taxon>
        <taxon>Lampsilini</taxon>
        <taxon>Potamilus</taxon>
    </lineage>
</organism>
<accession>A0AAE0S5I4</accession>
<feature type="region of interest" description="Disordered" evidence="1">
    <location>
        <begin position="67"/>
        <end position="87"/>
    </location>
</feature>
<reference evidence="2" key="2">
    <citation type="journal article" date="2021" name="Genome Biol. Evol.">
        <title>Developing a high-quality reference genome for a parasitic bivalve with doubly uniparental inheritance (Bivalvia: Unionida).</title>
        <authorList>
            <person name="Smith C.H."/>
        </authorList>
    </citation>
    <scope>NUCLEOTIDE SEQUENCE</scope>
    <source>
        <strain evidence="2">CHS0354</strain>
        <tissue evidence="2">Mantle</tissue>
    </source>
</reference>
<evidence type="ECO:0000313" key="3">
    <source>
        <dbReference type="Proteomes" id="UP001195483"/>
    </source>
</evidence>
<dbReference type="Proteomes" id="UP001195483">
    <property type="component" value="Unassembled WGS sequence"/>
</dbReference>
<protein>
    <submittedName>
        <fullName evidence="2">Uncharacterized protein</fullName>
    </submittedName>
</protein>